<evidence type="ECO:0000313" key="2">
    <source>
        <dbReference type="EMBL" id="EFV44910.1"/>
    </source>
</evidence>
<protein>
    <recommendedName>
        <fullName evidence="1">HTH cro/C1-type domain-containing protein</fullName>
    </recommendedName>
</protein>
<dbReference type="STRING" id="563192.HMPREF0179_01406"/>
<reference evidence="2 3" key="2">
    <citation type="submission" date="2013-04" db="EMBL/GenBank/DDBJ databases">
        <title>The Genome Sequence of Bilophila wadsworthia 3_1_6.</title>
        <authorList>
            <consortium name="The Broad Institute Genomics Platform"/>
            <person name="Earl A."/>
            <person name="Ward D."/>
            <person name="Feldgarden M."/>
            <person name="Gevers D."/>
            <person name="Sibley C."/>
            <person name="Strauss J."/>
            <person name="Allen-Vercoe E."/>
            <person name="Walker B."/>
            <person name="Young S."/>
            <person name="Zeng Q."/>
            <person name="Gargeya S."/>
            <person name="Fitzgerald M."/>
            <person name="Haas B."/>
            <person name="Abouelleil A."/>
            <person name="Allen A.W."/>
            <person name="Alvarado L."/>
            <person name="Arachchi H.M."/>
            <person name="Berlin A.M."/>
            <person name="Chapman S.B."/>
            <person name="Gainer-Dewar J."/>
            <person name="Goldberg J."/>
            <person name="Griggs A."/>
            <person name="Gujja S."/>
            <person name="Hansen M."/>
            <person name="Howarth C."/>
            <person name="Imamovic A."/>
            <person name="Ireland A."/>
            <person name="Larimer J."/>
            <person name="McCowan C."/>
            <person name="Murphy C."/>
            <person name="Pearson M."/>
            <person name="Poon T.W."/>
            <person name="Priest M."/>
            <person name="Roberts A."/>
            <person name="Saif S."/>
            <person name="Shea T."/>
            <person name="Sisk P."/>
            <person name="Sykes S."/>
            <person name="Wortman J."/>
            <person name="Nusbaum C."/>
            <person name="Birren B."/>
        </authorList>
    </citation>
    <scope>NUCLEOTIDE SEQUENCE [LARGE SCALE GENOMIC DNA]</scope>
    <source>
        <strain evidence="2 3">3_1_6</strain>
    </source>
</reference>
<dbReference type="eggNOG" id="COG1396">
    <property type="taxonomic scope" value="Bacteria"/>
</dbReference>
<dbReference type="InterPro" id="IPR010982">
    <property type="entry name" value="Lambda_DNA-bd_dom_sf"/>
</dbReference>
<dbReference type="GeneID" id="78086529"/>
<keyword evidence="3" id="KW-1185">Reference proteome</keyword>
<dbReference type="SMART" id="SM00530">
    <property type="entry name" value="HTH_XRE"/>
    <property type="match status" value="1"/>
</dbReference>
<dbReference type="InterPro" id="IPR001387">
    <property type="entry name" value="Cro/C1-type_HTH"/>
</dbReference>
<gene>
    <name evidence="2" type="ORF">HMPREF0179_01406</name>
</gene>
<comment type="caution">
    <text evidence="2">The sequence shown here is derived from an EMBL/GenBank/DDBJ whole genome shotgun (WGS) entry which is preliminary data.</text>
</comment>
<accession>E5Y5E3</accession>
<evidence type="ECO:0000313" key="3">
    <source>
        <dbReference type="Proteomes" id="UP000006034"/>
    </source>
</evidence>
<organism evidence="2 3">
    <name type="scientific">Bilophila wadsworthia (strain 3_1_6)</name>
    <dbReference type="NCBI Taxonomy" id="563192"/>
    <lineage>
        <taxon>Bacteria</taxon>
        <taxon>Pseudomonadati</taxon>
        <taxon>Thermodesulfobacteriota</taxon>
        <taxon>Desulfovibrionia</taxon>
        <taxon>Desulfovibrionales</taxon>
        <taxon>Desulfovibrionaceae</taxon>
        <taxon>Bilophila</taxon>
    </lineage>
</organism>
<dbReference type="EMBL" id="ADCP02000001">
    <property type="protein sequence ID" value="EFV44910.1"/>
    <property type="molecule type" value="Genomic_DNA"/>
</dbReference>
<proteinExistence type="predicted"/>
<sequence length="86" mass="9576">MKNERTKITKHVMPMILRRYRDAAGLPQQQLADYAEVSKGSISALEGGRSVPNVDMLITLARAFGVRPGERLDAVVDETEKEVPPR</sequence>
<dbReference type="AlphaFoldDB" id="E5Y5E3"/>
<feature type="domain" description="HTH cro/C1-type" evidence="1">
    <location>
        <begin position="17"/>
        <end position="71"/>
    </location>
</feature>
<reference evidence="2 3" key="1">
    <citation type="submission" date="2010-10" db="EMBL/GenBank/DDBJ databases">
        <authorList>
            <consortium name="The Broad Institute Genome Sequencing Platform"/>
            <person name="Ward D."/>
            <person name="Earl A."/>
            <person name="Feldgarden M."/>
            <person name="Young S.K."/>
            <person name="Gargeya S."/>
            <person name="Zeng Q."/>
            <person name="Alvarado L."/>
            <person name="Berlin A."/>
            <person name="Bochicchio J."/>
            <person name="Chapman S.B."/>
            <person name="Chen Z."/>
            <person name="Freedman E."/>
            <person name="Gellesch M."/>
            <person name="Goldberg J."/>
            <person name="Griggs A."/>
            <person name="Gujja S."/>
            <person name="Heilman E."/>
            <person name="Heiman D."/>
            <person name="Howarth C."/>
            <person name="Mehta T."/>
            <person name="Neiman D."/>
            <person name="Pearson M."/>
            <person name="Roberts A."/>
            <person name="Saif S."/>
            <person name="Shea T."/>
            <person name="Shenoy N."/>
            <person name="Sisk P."/>
            <person name="Stolte C."/>
            <person name="Sykes S."/>
            <person name="White J."/>
            <person name="Yandava C."/>
            <person name="Allen-Vercoe E."/>
            <person name="Sibley C."/>
            <person name="Ambrose C.E."/>
            <person name="Strauss J."/>
            <person name="Daigneault M."/>
            <person name="Haas B."/>
            <person name="Nusbaum C."/>
            <person name="Birren B."/>
        </authorList>
    </citation>
    <scope>NUCLEOTIDE SEQUENCE [LARGE SCALE GENOMIC DNA]</scope>
    <source>
        <strain evidence="2 3">3_1_6</strain>
    </source>
</reference>
<dbReference type="Pfam" id="PF01381">
    <property type="entry name" value="HTH_3"/>
    <property type="match status" value="1"/>
</dbReference>
<dbReference type="OrthoDB" id="9815697at2"/>
<dbReference type="Proteomes" id="UP000006034">
    <property type="component" value="Unassembled WGS sequence"/>
</dbReference>
<dbReference type="RefSeq" id="WP_005026561.1">
    <property type="nucleotide sequence ID" value="NZ_KE150238.1"/>
</dbReference>
<evidence type="ECO:0000259" key="1">
    <source>
        <dbReference type="PROSITE" id="PS50943"/>
    </source>
</evidence>
<dbReference type="SUPFAM" id="SSF47413">
    <property type="entry name" value="lambda repressor-like DNA-binding domains"/>
    <property type="match status" value="1"/>
</dbReference>
<dbReference type="HOGENOM" id="CLU_066192_29_0_7"/>
<dbReference type="PROSITE" id="PS50943">
    <property type="entry name" value="HTH_CROC1"/>
    <property type="match status" value="1"/>
</dbReference>
<dbReference type="GO" id="GO:0003677">
    <property type="term" value="F:DNA binding"/>
    <property type="evidence" value="ECO:0007669"/>
    <property type="project" value="InterPro"/>
</dbReference>
<name>E5Y5E3_BILW3</name>
<dbReference type="CDD" id="cd00093">
    <property type="entry name" value="HTH_XRE"/>
    <property type="match status" value="1"/>
</dbReference>
<dbReference type="Gene3D" id="1.10.260.40">
    <property type="entry name" value="lambda repressor-like DNA-binding domains"/>
    <property type="match status" value="1"/>
</dbReference>